<sequence>QRIERIINRNIELENLLTTKESLINSKLDETNQKYAFYFSNMVMLDMYKVECENYRKIFKELEEKTTQIFSYVESDDPTRGRSNEGYFMLKSDIKELVSKGLDHEQKFRNSH</sequence>
<accession>A0A483SPD1</accession>
<protein>
    <submittedName>
        <fullName evidence="1">Uncharacterized protein</fullName>
    </submittedName>
</protein>
<name>A0A483SPD1_KLEPN</name>
<dbReference type="EMBL" id="SDDD01000053">
    <property type="protein sequence ID" value="TCY50545.1"/>
    <property type="molecule type" value="Genomic_DNA"/>
</dbReference>
<gene>
    <name evidence="1" type="ORF">ETH61_22745</name>
</gene>
<dbReference type="AlphaFoldDB" id="A0A483SPD1"/>
<comment type="caution">
    <text evidence="1">The sequence shown here is derived from an EMBL/GenBank/DDBJ whole genome shotgun (WGS) entry which is preliminary data.</text>
</comment>
<evidence type="ECO:0000313" key="1">
    <source>
        <dbReference type="EMBL" id="TCY50545.1"/>
    </source>
</evidence>
<reference evidence="1" key="1">
    <citation type="submission" date="2019-01" db="EMBL/GenBank/DDBJ databases">
        <authorList>
            <person name="Lista F."/>
            <person name="Anselmo A."/>
        </authorList>
    </citation>
    <scope>NUCLEOTIDE SEQUENCE</scope>
    <source>
        <strain evidence="1">18R</strain>
    </source>
</reference>
<organism evidence="1">
    <name type="scientific">Klebsiella pneumoniae</name>
    <dbReference type="NCBI Taxonomy" id="573"/>
    <lineage>
        <taxon>Bacteria</taxon>
        <taxon>Pseudomonadati</taxon>
        <taxon>Pseudomonadota</taxon>
        <taxon>Gammaproteobacteria</taxon>
        <taxon>Enterobacterales</taxon>
        <taxon>Enterobacteriaceae</taxon>
        <taxon>Klebsiella/Raoultella group</taxon>
        <taxon>Klebsiella</taxon>
        <taxon>Klebsiella pneumoniae complex</taxon>
    </lineage>
</organism>
<feature type="non-terminal residue" evidence="1">
    <location>
        <position position="1"/>
    </location>
</feature>
<proteinExistence type="predicted"/>